<dbReference type="Gene3D" id="3.10.180.10">
    <property type="entry name" value="2,3-Dihydroxybiphenyl 1,2-Dioxygenase, domain 1"/>
    <property type="match status" value="1"/>
</dbReference>
<feature type="domain" description="VOC" evidence="1">
    <location>
        <begin position="25"/>
        <end position="136"/>
    </location>
</feature>
<dbReference type="PROSITE" id="PS51819">
    <property type="entry name" value="VOC"/>
    <property type="match status" value="1"/>
</dbReference>
<keyword evidence="3" id="KW-1185">Reference proteome</keyword>
<protein>
    <submittedName>
        <fullName evidence="2">VOC family protein</fullName>
    </submittedName>
</protein>
<dbReference type="Proteomes" id="UP000282311">
    <property type="component" value="Unassembled WGS sequence"/>
</dbReference>
<dbReference type="OrthoDB" id="291991at2"/>
<reference evidence="2 3" key="1">
    <citation type="journal article" date="2007" name="Int. J. Syst. Evol. Microbiol.">
        <title>Paenibacillus ginsengarvi sp. nov., isolated from soil from ginseng cultivation.</title>
        <authorList>
            <person name="Yoon M.H."/>
            <person name="Ten L.N."/>
            <person name="Im W.T."/>
        </authorList>
    </citation>
    <scope>NUCLEOTIDE SEQUENCE [LARGE SCALE GENOMIC DNA]</scope>
    <source>
        <strain evidence="2 3">KCTC 13059</strain>
    </source>
</reference>
<dbReference type="InterPro" id="IPR004360">
    <property type="entry name" value="Glyas_Fos-R_dOase_dom"/>
</dbReference>
<dbReference type="CDD" id="cd06587">
    <property type="entry name" value="VOC"/>
    <property type="match status" value="1"/>
</dbReference>
<dbReference type="InterPro" id="IPR029068">
    <property type="entry name" value="Glyas_Bleomycin-R_OHBP_Dase"/>
</dbReference>
<evidence type="ECO:0000259" key="1">
    <source>
        <dbReference type="PROSITE" id="PS51819"/>
    </source>
</evidence>
<dbReference type="SUPFAM" id="SSF54593">
    <property type="entry name" value="Glyoxalase/Bleomycin resistance protein/Dihydroxybiphenyl dioxygenase"/>
    <property type="match status" value="1"/>
</dbReference>
<dbReference type="EMBL" id="RBAH01000014">
    <property type="protein sequence ID" value="RKN80565.1"/>
    <property type="molecule type" value="Genomic_DNA"/>
</dbReference>
<dbReference type="Pfam" id="PF00903">
    <property type="entry name" value="Glyoxalase"/>
    <property type="match status" value="1"/>
</dbReference>
<dbReference type="AlphaFoldDB" id="A0A3B0C328"/>
<name>A0A3B0C328_9BACL</name>
<proteinExistence type="predicted"/>
<evidence type="ECO:0000313" key="2">
    <source>
        <dbReference type="EMBL" id="RKN80565.1"/>
    </source>
</evidence>
<gene>
    <name evidence="2" type="ORF">D7M11_18945</name>
</gene>
<dbReference type="InterPro" id="IPR037523">
    <property type="entry name" value="VOC_core"/>
</dbReference>
<accession>A0A3B0C328</accession>
<sequence>MTVDVISMNKLGEVFREKVVSKIARICFTYIPVTDVRRSAAWYEEVLGFKPDLVFDTHAILQPDLQLLRTDSPVVQNMVDGRALPRTAYFTDDINGYHKYLNEQGVRTEEIIEEGECGWHFELYDPDGNRITIWQASL</sequence>
<comment type="caution">
    <text evidence="2">The sequence shown here is derived from an EMBL/GenBank/DDBJ whole genome shotgun (WGS) entry which is preliminary data.</text>
</comment>
<evidence type="ECO:0000313" key="3">
    <source>
        <dbReference type="Proteomes" id="UP000282311"/>
    </source>
</evidence>
<organism evidence="2 3">
    <name type="scientific">Paenibacillus ginsengarvi</name>
    <dbReference type="NCBI Taxonomy" id="400777"/>
    <lineage>
        <taxon>Bacteria</taxon>
        <taxon>Bacillati</taxon>
        <taxon>Bacillota</taxon>
        <taxon>Bacilli</taxon>
        <taxon>Bacillales</taxon>
        <taxon>Paenibacillaceae</taxon>
        <taxon>Paenibacillus</taxon>
    </lineage>
</organism>